<proteinExistence type="predicted"/>
<protein>
    <submittedName>
        <fullName evidence="1">Uncharacterized protein</fullName>
    </submittedName>
</protein>
<reference evidence="1" key="1">
    <citation type="submission" date="2024-02" db="EMBL/GenBank/DDBJ databases">
        <authorList>
            <consortium name="Clinical and Environmental Microbiology Branch: Whole genome sequencing antimicrobial resistance pathogens in the healthcare setting"/>
        </authorList>
    </citation>
    <scope>NUCLEOTIDE SEQUENCE</scope>
    <source>
        <strain evidence="1">2021DK-00143</strain>
    </source>
</reference>
<dbReference type="AlphaFoldDB" id="A0AAI9DR34"/>
<evidence type="ECO:0000313" key="1">
    <source>
        <dbReference type="EMBL" id="EML1474263.1"/>
    </source>
</evidence>
<organism evidence="1">
    <name type="scientific">Pluralibacter gergoviae</name>
    <name type="common">Enterobacter gergoviae</name>
    <dbReference type="NCBI Taxonomy" id="61647"/>
    <lineage>
        <taxon>Bacteria</taxon>
        <taxon>Pseudomonadati</taxon>
        <taxon>Pseudomonadota</taxon>
        <taxon>Gammaproteobacteria</taxon>
        <taxon>Enterobacterales</taxon>
        <taxon>Enterobacteriaceae</taxon>
        <taxon>Pluralibacter</taxon>
    </lineage>
</organism>
<dbReference type="EMBL" id="ABLOKC030000046">
    <property type="protein sequence ID" value="EML1474263.1"/>
    <property type="molecule type" value="Genomic_DNA"/>
</dbReference>
<comment type="caution">
    <text evidence="1">The sequence shown here is derived from an EMBL/GenBank/DDBJ whole genome shotgun (WGS) entry which is preliminary data.</text>
</comment>
<name>A0AAI9DR34_PLUGE</name>
<sequence length="104" mass="11568">MSYGLLVRNADGSNMFDMGDYSTRFVTQIQMKLAVGQTAAWYGMDINDSEYFASIIKSLDPWSNGILSTDLIAIATNGSVELRTMHGGPAGYERNVLIDIYRFK</sequence>
<gene>
    <name evidence="1" type="ORF">QEG54_005096</name>
</gene>
<accession>A0AAI9DR34</accession>